<feature type="binding site" evidence="11">
    <location>
        <position position="17"/>
    </location>
    <ligand>
        <name>Mg(2+)</name>
        <dbReference type="ChEBI" id="CHEBI:18420"/>
    </ligand>
</feature>
<comment type="cofactor">
    <cofactor evidence="11">
        <name>Mg(2+)</name>
        <dbReference type="ChEBI" id="CHEBI:18420"/>
    </cofactor>
    <text evidence="11">Binds 1 Mg(2+) ion per subunit.</text>
</comment>
<reference evidence="12" key="1">
    <citation type="submission" date="2020-07" db="EMBL/GenBank/DDBJ databases">
        <title>Koleobacter methoxysyntrophicus gen. nov., sp. nov., a novel anaerobic bacterium isolated from deep subsurface oil field and proposal of Koleobacterales ord. nov. in the phylum Firmicutes.</title>
        <authorList>
            <person name="Sakamoto S."/>
            <person name="Tamaki H."/>
        </authorList>
    </citation>
    <scope>NUCLEOTIDE SEQUENCE</scope>
    <source>
        <strain evidence="12">NRmbB1</strain>
    </source>
</reference>
<evidence type="ECO:0000256" key="2">
    <source>
        <dbReference type="ARBA" id="ARBA00006997"/>
    </source>
</evidence>
<dbReference type="Gene3D" id="3.40.50.300">
    <property type="entry name" value="P-loop containing nucleotide triphosphate hydrolases"/>
    <property type="match status" value="1"/>
</dbReference>
<comment type="catalytic activity">
    <reaction evidence="10 11">
        <text>shikimate + ATP = 3-phosphoshikimate + ADP + H(+)</text>
        <dbReference type="Rhea" id="RHEA:13121"/>
        <dbReference type="ChEBI" id="CHEBI:15378"/>
        <dbReference type="ChEBI" id="CHEBI:30616"/>
        <dbReference type="ChEBI" id="CHEBI:36208"/>
        <dbReference type="ChEBI" id="CHEBI:145989"/>
        <dbReference type="ChEBI" id="CHEBI:456216"/>
        <dbReference type="EC" id="2.7.1.71"/>
    </reaction>
</comment>
<comment type="similarity">
    <text evidence="2 11">Belongs to the shikimate kinase family.</text>
</comment>
<evidence type="ECO:0000256" key="11">
    <source>
        <dbReference type="HAMAP-Rule" id="MF_00109"/>
    </source>
</evidence>
<name>A0A8A0RPG7_9FIRM</name>
<organism evidence="12 13">
    <name type="scientific">Koleobacter methoxysyntrophicus</name>
    <dbReference type="NCBI Taxonomy" id="2751313"/>
    <lineage>
        <taxon>Bacteria</taxon>
        <taxon>Bacillati</taxon>
        <taxon>Bacillota</taxon>
        <taxon>Clostridia</taxon>
        <taxon>Koleobacterales</taxon>
        <taxon>Koleobacteraceae</taxon>
        <taxon>Koleobacter</taxon>
    </lineage>
</organism>
<feature type="binding site" evidence="11">
    <location>
        <begin position="13"/>
        <end position="18"/>
    </location>
    <ligand>
        <name>ATP</name>
        <dbReference type="ChEBI" id="CHEBI:30616"/>
    </ligand>
</feature>
<feature type="binding site" evidence="11">
    <location>
        <position position="136"/>
    </location>
    <ligand>
        <name>substrate</name>
    </ligand>
</feature>
<sequence length="170" mass="19507">MKNKNIVLTGFMGTGKTTAGKIIAGELSMEFIDTDKEIEKRAEESIQELFEHYGEEYFRDLEEEIVEAVSSRENAVIATGGGVILRDKNVKHLKKNGVIFLLTADFQEILKRLDNCNTRPLLKKGKDELLKLMEMRNERYIKTADFIVETTGKTPFYVAREIIDIFKRIV</sequence>
<accession>A0A8A0RPG7</accession>
<dbReference type="HAMAP" id="MF_00109">
    <property type="entry name" value="Shikimate_kinase"/>
    <property type="match status" value="1"/>
</dbReference>
<dbReference type="GO" id="GO:0008652">
    <property type="term" value="P:amino acid biosynthetic process"/>
    <property type="evidence" value="ECO:0007669"/>
    <property type="project" value="UniProtKB-KW"/>
</dbReference>
<dbReference type="InterPro" id="IPR000623">
    <property type="entry name" value="Shikimate_kinase/TSH1"/>
</dbReference>
<dbReference type="PANTHER" id="PTHR21087:SF16">
    <property type="entry name" value="SHIKIMATE KINASE 1, CHLOROPLASTIC"/>
    <property type="match status" value="1"/>
</dbReference>
<dbReference type="PANTHER" id="PTHR21087">
    <property type="entry name" value="SHIKIMATE KINASE"/>
    <property type="match status" value="1"/>
</dbReference>
<evidence type="ECO:0000256" key="9">
    <source>
        <dbReference type="ARBA" id="ARBA00023141"/>
    </source>
</evidence>
<dbReference type="AlphaFoldDB" id="A0A8A0RPG7"/>
<evidence type="ECO:0000256" key="3">
    <source>
        <dbReference type="ARBA" id="ARBA00012154"/>
    </source>
</evidence>
<feature type="binding site" evidence="11">
    <location>
        <position position="81"/>
    </location>
    <ligand>
        <name>substrate</name>
    </ligand>
</feature>
<dbReference type="GO" id="GO:0005829">
    <property type="term" value="C:cytosol"/>
    <property type="evidence" value="ECO:0007669"/>
    <property type="project" value="TreeGrafter"/>
</dbReference>
<comment type="caution">
    <text evidence="11">Lacks conserved residue(s) required for the propagation of feature annotation.</text>
</comment>
<keyword evidence="6 11" id="KW-0547">Nucleotide-binding</keyword>
<evidence type="ECO:0000313" key="13">
    <source>
        <dbReference type="Proteomes" id="UP000662904"/>
    </source>
</evidence>
<comment type="function">
    <text evidence="11">Catalyzes the specific phosphorylation of the 3-hydroxyl group of shikimic acid using ATP as a cosubstrate.</text>
</comment>
<proteinExistence type="inferred from homology"/>
<dbReference type="InterPro" id="IPR027417">
    <property type="entry name" value="P-loop_NTPase"/>
</dbReference>
<protein>
    <recommendedName>
        <fullName evidence="3 11">Shikimate kinase</fullName>
        <shortName evidence="11">SK</shortName>
        <ecNumber evidence="3 11">2.7.1.71</ecNumber>
    </recommendedName>
</protein>
<evidence type="ECO:0000256" key="6">
    <source>
        <dbReference type="ARBA" id="ARBA00022741"/>
    </source>
</evidence>
<gene>
    <name evidence="11 12" type="primary">aroK</name>
    <name evidence="12" type="ORF">H0A61_01762</name>
</gene>
<dbReference type="EMBL" id="CP059066">
    <property type="protein sequence ID" value="QSQ09399.1"/>
    <property type="molecule type" value="Genomic_DNA"/>
</dbReference>
<dbReference type="Pfam" id="PF01202">
    <property type="entry name" value="SKI"/>
    <property type="match status" value="1"/>
</dbReference>
<dbReference type="GO" id="GO:0009423">
    <property type="term" value="P:chorismate biosynthetic process"/>
    <property type="evidence" value="ECO:0007669"/>
    <property type="project" value="UniProtKB-UniRule"/>
</dbReference>
<dbReference type="InterPro" id="IPR031322">
    <property type="entry name" value="Shikimate/glucono_kinase"/>
</dbReference>
<evidence type="ECO:0000256" key="4">
    <source>
        <dbReference type="ARBA" id="ARBA00022605"/>
    </source>
</evidence>
<comment type="subunit">
    <text evidence="11">Monomer.</text>
</comment>
<dbReference type="GO" id="GO:0000287">
    <property type="term" value="F:magnesium ion binding"/>
    <property type="evidence" value="ECO:0007669"/>
    <property type="project" value="UniProtKB-UniRule"/>
</dbReference>
<keyword evidence="5 11" id="KW-0808">Transferase</keyword>
<evidence type="ECO:0000256" key="1">
    <source>
        <dbReference type="ARBA" id="ARBA00004842"/>
    </source>
</evidence>
<evidence type="ECO:0000256" key="5">
    <source>
        <dbReference type="ARBA" id="ARBA00022679"/>
    </source>
</evidence>
<keyword evidence="13" id="KW-1185">Reference proteome</keyword>
<dbReference type="PROSITE" id="PS01128">
    <property type="entry name" value="SHIKIMATE_KINASE"/>
    <property type="match status" value="1"/>
</dbReference>
<evidence type="ECO:0000313" key="12">
    <source>
        <dbReference type="EMBL" id="QSQ09399.1"/>
    </source>
</evidence>
<dbReference type="GO" id="GO:0004765">
    <property type="term" value="F:shikimate kinase activity"/>
    <property type="evidence" value="ECO:0007669"/>
    <property type="project" value="UniProtKB-UniRule"/>
</dbReference>
<keyword evidence="11" id="KW-0963">Cytoplasm</keyword>
<feature type="binding site" evidence="11">
    <location>
        <position position="35"/>
    </location>
    <ligand>
        <name>substrate</name>
    </ligand>
</feature>
<evidence type="ECO:0000256" key="10">
    <source>
        <dbReference type="ARBA" id="ARBA00048567"/>
    </source>
</evidence>
<evidence type="ECO:0000256" key="8">
    <source>
        <dbReference type="ARBA" id="ARBA00022840"/>
    </source>
</evidence>
<keyword evidence="4 11" id="KW-0028">Amino-acid biosynthesis</keyword>
<comment type="subcellular location">
    <subcellularLocation>
        <location evidence="11">Cytoplasm</location>
    </subcellularLocation>
</comment>
<dbReference type="InterPro" id="IPR023000">
    <property type="entry name" value="Shikimate_kinase_CS"/>
</dbReference>
<dbReference type="KEGG" id="kme:H0A61_01762"/>
<dbReference type="UniPathway" id="UPA00053">
    <property type="reaction ID" value="UER00088"/>
</dbReference>
<dbReference type="GO" id="GO:0009073">
    <property type="term" value="P:aromatic amino acid family biosynthetic process"/>
    <property type="evidence" value="ECO:0007669"/>
    <property type="project" value="UniProtKB-KW"/>
</dbReference>
<keyword evidence="8 11" id="KW-0067">ATP-binding</keyword>
<keyword evidence="11" id="KW-0479">Metal-binding</keyword>
<comment type="pathway">
    <text evidence="1 11">Metabolic intermediate biosynthesis; chorismate biosynthesis; chorismate from D-erythrose 4-phosphate and phosphoenolpyruvate: step 5/7.</text>
</comment>
<dbReference type="SUPFAM" id="SSF52540">
    <property type="entry name" value="P-loop containing nucleoside triphosphate hydrolases"/>
    <property type="match status" value="1"/>
</dbReference>
<keyword evidence="7 11" id="KW-0418">Kinase</keyword>
<dbReference type="CDD" id="cd00464">
    <property type="entry name" value="SK"/>
    <property type="match status" value="1"/>
</dbReference>
<dbReference type="PRINTS" id="PR01100">
    <property type="entry name" value="SHIKIMTKNASE"/>
</dbReference>
<keyword evidence="11" id="KW-0460">Magnesium</keyword>
<feature type="binding site" evidence="11">
    <location>
        <position position="119"/>
    </location>
    <ligand>
        <name>ATP</name>
        <dbReference type="ChEBI" id="CHEBI:30616"/>
    </ligand>
</feature>
<evidence type="ECO:0000256" key="7">
    <source>
        <dbReference type="ARBA" id="ARBA00022777"/>
    </source>
</evidence>
<feature type="binding site" evidence="11">
    <location>
        <position position="59"/>
    </location>
    <ligand>
        <name>substrate</name>
    </ligand>
</feature>
<dbReference type="RefSeq" id="WP_206706758.1">
    <property type="nucleotide sequence ID" value="NZ_CP059066.1"/>
</dbReference>
<dbReference type="Proteomes" id="UP000662904">
    <property type="component" value="Chromosome"/>
</dbReference>
<dbReference type="EC" id="2.7.1.71" evidence="3 11"/>
<keyword evidence="9 11" id="KW-0057">Aromatic amino acid biosynthesis</keyword>
<dbReference type="GO" id="GO:0005524">
    <property type="term" value="F:ATP binding"/>
    <property type="evidence" value="ECO:0007669"/>
    <property type="project" value="UniProtKB-UniRule"/>
</dbReference>